<dbReference type="InterPro" id="IPR007565">
    <property type="entry name" value="4HFCP_synth"/>
</dbReference>
<name>A0A7V8V4Q7_9BACT</name>
<comment type="caution">
    <text evidence="8">The sequence shown here is derived from an EMBL/GenBank/DDBJ whole genome shotgun (WGS) entry which is preliminary data.</text>
</comment>
<evidence type="ECO:0000256" key="6">
    <source>
        <dbReference type="ARBA" id="ARBA00047628"/>
    </source>
</evidence>
<evidence type="ECO:0000256" key="1">
    <source>
        <dbReference type="ARBA" id="ARBA00003810"/>
    </source>
</evidence>
<gene>
    <name evidence="8" type="ORF">HOV93_20840</name>
</gene>
<comment type="catalytic activity">
    <reaction evidence="6">
        <text>2 D-glyceraldehyde 3-phosphate = 4-(hydroxymethyl)-2-furancarboxaldehyde phosphate + phosphate + 2 H2O</text>
        <dbReference type="Rhea" id="RHEA:43536"/>
        <dbReference type="ChEBI" id="CHEBI:15377"/>
        <dbReference type="ChEBI" id="CHEBI:43474"/>
        <dbReference type="ChEBI" id="CHEBI:59776"/>
        <dbReference type="ChEBI" id="CHEBI:83407"/>
        <dbReference type="EC" id="4.2.3.153"/>
    </reaction>
</comment>
<dbReference type="Pfam" id="PF04476">
    <property type="entry name" value="4HFCP_synth"/>
    <property type="match status" value="1"/>
</dbReference>
<proteinExistence type="predicted"/>
<protein>
    <recommendedName>
        <fullName evidence="2">(5-formylfuran-3-yl)methyl phosphate synthase</fullName>
        <ecNumber evidence="2">4.2.3.153</ecNumber>
    </recommendedName>
    <alternativeName>
        <fullName evidence="5">4-(hydroxymethyl)-2-furancarboxaldehyde-phosphate synthase</fullName>
    </alternativeName>
</protein>
<evidence type="ECO:0000313" key="9">
    <source>
        <dbReference type="Proteomes" id="UP000551616"/>
    </source>
</evidence>
<keyword evidence="4" id="KW-0704">Schiff base</keyword>
<evidence type="ECO:0000256" key="7">
    <source>
        <dbReference type="PIRSR" id="PIRSR015957-1"/>
    </source>
</evidence>
<feature type="active site" description="Proton acceptor" evidence="7">
    <location>
        <position position="79"/>
    </location>
</feature>
<accession>A0A7V8V4Q7</accession>
<evidence type="ECO:0000256" key="3">
    <source>
        <dbReference type="ARBA" id="ARBA00023239"/>
    </source>
</evidence>
<dbReference type="RefSeq" id="WP_207396380.1">
    <property type="nucleotide sequence ID" value="NZ_JABRWO010000005.1"/>
</dbReference>
<organism evidence="8 9">
    <name type="scientific">Bremerella alba</name>
    <dbReference type="NCBI Taxonomy" id="980252"/>
    <lineage>
        <taxon>Bacteria</taxon>
        <taxon>Pseudomonadati</taxon>
        <taxon>Planctomycetota</taxon>
        <taxon>Planctomycetia</taxon>
        <taxon>Pirellulales</taxon>
        <taxon>Pirellulaceae</taxon>
        <taxon>Bremerella</taxon>
    </lineage>
</organism>
<feature type="active site" description="Schiff-base intermediate with substrate" evidence="7">
    <location>
        <position position="27"/>
    </location>
</feature>
<comment type="function">
    <text evidence="1">Catalyzes the formation of 4-(hydroxymethyl)-2-furancarboxaldehyde phosphate (4-HFC-P) from two molecules of glyceraldehyde-3-P (GA-3-P).</text>
</comment>
<dbReference type="GO" id="GO:0016829">
    <property type="term" value="F:lyase activity"/>
    <property type="evidence" value="ECO:0007669"/>
    <property type="project" value="UniProtKB-KW"/>
</dbReference>
<dbReference type="Gene3D" id="3.20.20.70">
    <property type="entry name" value="Aldolase class I"/>
    <property type="match status" value="1"/>
</dbReference>
<dbReference type="EMBL" id="JABRWO010000005">
    <property type="protein sequence ID" value="MBA2114914.1"/>
    <property type="molecule type" value="Genomic_DNA"/>
</dbReference>
<dbReference type="InterPro" id="IPR013785">
    <property type="entry name" value="Aldolase_TIM"/>
</dbReference>
<sequence length="238" mass="26152">MQLLVSVRSLEEANLVGGAGVDLIDLKEPHYGSLGATSSEIWQAVVSQWHKRSPVSLALGELSGVCSVDKVPQETHSVKIGLAHCGRTPGWQDKLSAVIEQLPGKVHRVAVHYADAHLAESPSLDDVLNMALQLDCQTFLVDTFDKSAGSVFNHLSTTQLEKLRERLHCEGRQFALAGSLLAHHLPSVVQIQPDIVAVRGAVCHRERTGEIDIKLLRSFREQLRVAFQHKTRKVLSRG</sequence>
<evidence type="ECO:0000256" key="4">
    <source>
        <dbReference type="ARBA" id="ARBA00023270"/>
    </source>
</evidence>
<dbReference type="Proteomes" id="UP000551616">
    <property type="component" value="Unassembled WGS sequence"/>
</dbReference>
<evidence type="ECO:0000313" key="8">
    <source>
        <dbReference type="EMBL" id="MBA2114914.1"/>
    </source>
</evidence>
<dbReference type="EC" id="4.2.3.153" evidence="2"/>
<keyword evidence="3" id="KW-0456">Lyase</keyword>
<reference evidence="8 9" key="1">
    <citation type="submission" date="2020-05" db="EMBL/GenBank/DDBJ databases">
        <title>Bremerella alba sp. nov., a novel planctomycete isolated from the surface of the macroalga Fucus spiralis.</title>
        <authorList>
            <person name="Godinho O."/>
            <person name="Botelho R."/>
            <person name="Albuquerque L."/>
            <person name="Wiegand S."/>
            <person name="Da Costa M.S."/>
            <person name="Lobo-Da-Cunha A."/>
            <person name="Jogler C."/>
            <person name="Lage O.M."/>
        </authorList>
    </citation>
    <scope>NUCLEOTIDE SEQUENCE [LARGE SCALE GENOMIC DNA]</scope>
    <source>
        <strain evidence="8 9">FF15</strain>
    </source>
</reference>
<keyword evidence="9" id="KW-1185">Reference proteome</keyword>
<evidence type="ECO:0000256" key="2">
    <source>
        <dbReference type="ARBA" id="ARBA00012553"/>
    </source>
</evidence>
<evidence type="ECO:0000256" key="5">
    <source>
        <dbReference type="ARBA" id="ARBA00032523"/>
    </source>
</evidence>
<dbReference type="AlphaFoldDB" id="A0A7V8V4Q7"/>
<dbReference type="PIRSF" id="PIRSF015957">
    <property type="entry name" value="UCP015957"/>
    <property type="match status" value="1"/>
</dbReference>